<evidence type="ECO:0000256" key="2">
    <source>
        <dbReference type="ARBA" id="ARBA00022797"/>
    </source>
</evidence>
<evidence type="ECO:0000256" key="3">
    <source>
        <dbReference type="ARBA" id="ARBA00022801"/>
    </source>
</evidence>
<evidence type="ECO:0000259" key="5">
    <source>
        <dbReference type="Pfam" id="PF06441"/>
    </source>
</evidence>
<evidence type="ECO:0000313" key="7">
    <source>
        <dbReference type="Proteomes" id="UP000597444"/>
    </source>
</evidence>
<feature type="domain" description="Epoxide hydrolase N-terminal" evidence="5">
    <location>
        <begin position="3"/>
        <end position="107"/>
    </location>
</feature>
<dbReference type="RefSeq" id="WP_220209596.1">
    <property type="nucleotide sequence ID" value="NZ_BNJK01000002.1"/>
</dbReference>
<dbReference type="InterPro" id="IPR000639">
    <property type="entry name" value="Epox_hydrolase-like"/>
</dbReference>
<organism evidence="6 7">
    <name type="scientific">Reticulibacter mediterranei</name>
    <dbReference type="NCBI Taxonomy" id="2778369"/>
    <lineage>
        <taxon>Bacteria</taxon>
        <taxon>Bacillati</taxon>
        <taxon>Chloroflexota</taxon>
        <taxon>Ktedonobacteria</taxon>
        <taxon>Ktedonobacterales</taxon>
        <taxon>Reticulibacteraceae</taxon>
        <taxon>Reticulibacter</taxon>
    </lineage>
</organism>
<accession>A0A8J3IZN9</accession>
<dbReference type="PANTHER" id="PTHR21661">
    <property type="entry name" value="EPOXIDE HYDROLASE 1-RELATED"/>
    <property type="match status" value="1"/>
</dbReference>
<protein>
    <submittedName>
        <fullName evidence="6">Multidrug MFS transporter</fullName>
    </submittedName>
</protein>
<dbReference type="PRINTS" id="PR00412">
    <property type="entry name" value="EPOXHYDRLASE"/>
</dbReference>
<gene>
    <name evidence="6" type="ORF">KSF_089740</name>
</gene>
<dbReference type="AlphaFoldDB" id="A0A8J3IZN9"/>
<dbReference type="InterPro" id="IPR016292">
    <property type="entry name" value="Epoxide_hydrolase"/>
</dbReference>
<feature type="active site" description="Proton acceptor" evidence="4">
    <location>
        <position position="355"/>
    </location>
</feature>
<evidence type="ECO:0000256" key="1">
    <source>
        <dbReference type="ARBA" id="ARBA00010088"/>
    </source>
</evidence>
<keyword evidence="7" id="KW-1185">Reference proteome</keyword>
<keyword evidence="3" id="KW-0378">Hydrolase</keyword>
<dbReference type="PANTHER" id="PTHR21661:SF35">
    <property type="entry name" value="EPOXIDE HYDROLASE"/>
    <property type="match status" value="1"/>
</dbReference>
<dbReference type="Proteomes" id="UP000597444">
    <property type="component" value="Unassembled WGS sequence"/>
</dbReference>
<proteinExistence type="inferred from homology"/>
<comment type="similarity">
    <text evidence="1">Belongs to the peptidase S33 family.</text>
</comment>
<feature type="active site" description="Proton donor" evidence="4">
    <location>
        <position position="302"/>
    </location>
</feature>
<evidence type="ECO:0000256" key="4">
    <source>
        <dbReference type="PIRSR" id="PIRSR001112-1"/>
    </source>
</evidence>
<evidence type="ECO:0000313" key="6">
    <source>
        <dbReference type="EMBL" id="GHO98926.1"/>
    </source>
</evidence>
<dbReference type="InterPro" id="IPR010497">
    <property type="entry name" value="Epoxide_hydro_N"/>
</dbReference>
<reference evidence="6" key="1">
    <citation type="submission" date="2020-10" db="EMBL/GenBank/DDBJ databases">
        <title>Taxonomic study of unclassified bacteria belonging to the class Ktedonobacteria.</title>
        <authorList>
            <person name="Yabe S."/>
            <person name="Wang C.M."/>
            <person name="Zheng Y."/>
            <person name="Sakai Y."/>
            <person name="Cavaletti L."/>
            <person name="Monciardini P."/>
            <person name="Donadio S."/>
        </authorList>
    </citation>
    <scope>NUCLEOTIDE SEQUENCE</scope>
    <source>
        <strain evidence="6">ID150040</strain>
    </source>
</reference>
<dbReference type="Pfam" id="PF06441">
    <property type="entry name" value="EHN"/>
    <property type="match status" value="1"/>
</dbReference>
<dbReference type="Gene3D" id="3.40.50.1820">
    <property type="entry name" value="alpha/beta hydrolase"/>
    <property type="match status" value="1"/>
</dbReference>
<feature type="active site" description="Nucleophile" evidence="4">
    <location>
        <position position="175"/>
    </location>
</feature>
<dbReference type="GO" id="GO:0097176">
    <property type="term" value="P:epoxide metabolic process"/>
    <property type="evidence" value="ECO:0007669"/>
    <property type="project" value="TreeGrafter"/>
</dbReference>
<dbReference type="PIRSF" id="PIRSF001112">
    <property type="entry name" value="Epoxide_hydrolase"/>
    <property type="match status" value="1"/>
</dbReference>
<dbReference type="SUPFAM" id="SSF53474">
    <property type="entry name" value="alpha/beta-Hydrolases"/>
    <property type="match status" value="1"/>
</dbReference>
<comment type="caution">
    <text evidence="6">The sequence shown here is derived from an EMBL/GenBank/DDBJ whole genome shotgun (WGS) entry which is preliminary data.</text>
</comment>
<dbReference type="GO" id="GO:0004301">
    <property type="term" value="F:epoxide hydrolase activity"/>
    <property type="evidence" value="ECO:0007669"/>
    <property type="project" value="TreeGrafter"/>
</dbReference>
<dbReference type="InterPro" id="IPR029058">
    <property type="entry name" value="AB_hydrolase_fold"/>
</dbReference>
<name>A0A8J3IZN9_9CHLR</name>
<keyword evidence="2" id="KW-0058">Aromatic hydrocarbons catabolism</keyword>
<dbReference type="EMBL" id="BNJK01000002">
    <property type="protein sequence ID" value="GHO98926.1"/>
    <property type="molecule type" value="Genomic_DNA"/>
</dbReference>
<sequence length="378" mass="42912">MSIQPFQIAIPQSTLDDLRERLARTRWTDEVEGSGWAYGANLQYMKELADYWQHEYDWRKHETDLNALAHFKADVDGVGIHFIYERGKGPNPTPLLLLHGWPDSFYRYHKVIPMLTDPARFGGDPNTSFDVIIPSIPGTGFSDRKAMNNDAHADLLVKLMRDVLGYQRFVSAGGDGGTLITMSLARNYPEVLIAIHLTDAGYPDFTKTYDPPFSPAEQEFAGFIGQWWMKEGAFNMVQSSKPQTLAYGMNDSPAALAAWIMGFICTGSTVEDIERRFGRDELLTNITLYWVTQTIGSSFRWYYEMAHATPKANADERPSVPAAVAHCPWDAPLPREWAERQVKLKHFTDFPRGGHFTAWEEPELYATDLQDFISQLSK</sequence>